<accession>A0A0U5EUL2</accession>
<dbReference type="Proteomes" id="UP000069902">
    <property type="component" value="Chromosome cPNK"/>
</dbReference>
<dbReference type="STRING" id="389348.PNK_2339"/>
<organism evidence="3 4">
    <name type="scientific">Candidatus Protochlamydia naegleriophila</name>
    <dbReference type="NCBI Taxonomy" id="389348"/>
    <lineage>
        <taxon>Bacteria</taxon>
        <taxon>Pseudomonadati</taxon>
        <taxon>Chlamydiota</taxon>
        <taxon>Chlamydiia</taxon>
        <taxon>Parachlamydiales</taxon>
        <taxon>Parachlamydiaceae</taxon>
        <taxon>Candidatus Protochlamydia</taxon>
    </lineage>
</organism>
<dbReference type="EMBL" id="LN879502">
    <property type="protein sequence ID" value="CUI17936.1"/>
    <property type="molecule type" value="Genomic_DNA"/>
</dbReference>
<dbReference type="RefSeq" id="WP_059062172.1">
    <property type="nucleotide sequence ID" value="NZ_LN879502.1"/>
</dbReference>
<sequence length="207" mass="23638">MSLSHFFPVAQAIEALLHPWAEVVIHDLSTQTIAALFNNFSKRKVGEDSLLEADWKIEIETTHFAPYDKINWDGKRLKSTTAVLRDEKGSPIGLLCINLDISKMEDLHHLLTGFIKPLKTSLPKELFHEDWREKISAFVHTHLQQHHLTLDHLTKQQKKELVNLLLQEGAFRAKHAATYVGSVLNISRATVYKYLSELQLDSLGEPK</sequence>
<evidence type="ECO:0000313" key="3">
    <source>
        <dbReference type="EMBL" id="CUI17936.1"/>
    </source>
</evidence>
<reference evidence="4" key="1">
    <citation type="submission" date="2015-09" db="EMBL/GenBank/DDBJ databases">
        <authorList>
            <person name="Bertelli C."/>
        </authorList>
    </citation>
    <scope>NUCLEOTIDE SEQUENCE [LARGE SCALE GENOMIC DNA]</scope>
    <source>
        <strain evidence="4">KNic</strain>
    </source>
</reference>
<evidence type="ECO:0000313" key="4">
    <source>
        <dbReference type="Proteomes" id="UP000069902"/>
    </source>
</evidence>
<dbReference type="AlphaFoldDB" id="A0A0U5EUL2"/>
<dbReference type="InterPro" id="IPR039446">
    <property type="entry name" value="DauR-like"/>
</dbReference>
<feature type="domain" description="YheO-like" evidence="1">
    <location>
        <begin position="3"/>
        <end position="109"/>
    </location>
</feature>
<evidence type="ECO:0000259" key="1">
    <source>
        <dbReference type="Pfam" id="PF08348"/>
    </source>
</evidence>
<dbReference type="Pfam" id="PF13309">
    <property type="entry name" value="HTH_22"/>
    <property type="match status" value="1"/>
</dbReference>
<name>A0A0U5EUL2_9BACT</name>
<dbReference type="PANTHER" id="PTHR35568">
    <property type="entry name" value="TRANSCRIPTIONAL REGULATOR DAUR"/>
    <property type="match status" value="1"/>
</dbReference>
<dbReference type="InParanoid" id="A0A0U5EUL2"/>
<dbReference type="Pfam" id="PF08348">
    <property type="entry name" value="PAS_6"/>
    <property type="match status" value="1"/>
</dbReference>
<dbReference type="PATRIC" id="fig|389348.3.peg.2621"/>
<feature type="domain" description="Transcriptional regulator DauR-like HTH" evidence="2">
    <location>
        <begin position="135"/>
        <end position="195"/>
    </location>
</feature>
<dbReference type="PANTHER" id="PTHR35568:SF1">
    <property type="entry name" value="TRANSCRIPTIONAL REGULATOR DAUR"/>
    <property type="match status" value="1"/>
</dbReference>
<dbReference type="InterPro" id="IPR039445">
    <property type="entry name" value="DauR-like_HTH"/>
</dbReference>
<protein>
    <submittedName>
        <fullName evidence="3">Uncharacterized protein</fullName>
    </submittedName>
</protein>
<dbReference type="FunCoup" id="A0A0U5EUL2">
    <property type="interactions" value="1"/>
</dbReference>
<keyword evidence="4" id="KW-1185">Reference proteome</keyword>
<dbReference type="KEGG" id="pnl:PNK_2339"/>
<gene>
    <name evidence="3" type="ORF">PNK_2339</name>
</gene>
<evidence type="ECO:0000259" key="2">
    <source>
        <dbReference type="Pfam" id="PF13309"/>
    </source>
</evidence>
<proteinExistence type="predicted"/>
<dbReference type="InterPro" id="IPR013559">
    <property type="entry name" value="YheO"/>
</dbReference>